<evidence type="ECO:0000256" key="2">
    <source>
        <dbReference type="ARBA" id="ARBA00022475"/>
    </source>
</evidence>
<dbReference type="PANTHER" id="PTHR33529">
    <property type="entry name" value="SLR0882 PROTEIN-RELATED"/>
    <property type="match status" value="1"/>
</dbReference>
<dbReference type="Proteomes" id="UP000249008">
    <property type="component" value="Chromosome 1"/>
</dbReference>
<reference evidence="7 8" key="1">
    <citation type="submission" date="2018-06" db="EMBL/GenBank/DDBJ databases">
        <authorList>
            <consortium name="Pathogen Informatics"/>
            <person name="Doyle S."/>
        </authorList>
    </citation>
    <scope>NUCLEOTIDE SEQUENCE [LARGE SCALE GENOMIC DNA]</scope>
    <source>
        <strain evidence="7 8">NCTC12112</strain>
    </source>
</reference>
<feature type="transmembrane region" description="Helical" evidence="6">
    <location>
        <begin position="275"/>
        <end position="293"/>
    </location>
</feature>
<feature type="transmembrane region" description="Helical" evidence="6">
    <location>
        <begin position="98"/>
        <end position="117"/>
    </location>
</feature>
<keyword evidence="3 6" id="KW-0812">Transmembrane</keyword>
<keyword evidence="4 6" id="KW-1133">Transmembrane helix</keyword>
<comment type="subcellular location">
    <subcellularLocation>
        <location evidence="1">Cell membrane</location>
        <topology evidence="1">Multi-pass membrane protein</topology>
    </subcellularLocation>
</comment>
<evidence type="ECO:0000313" key="7">
    <source>
        <dbReference type="EMBL" id="SQJ10198.1"/>
    </source>
</evidence>
<dbReference type="PANTHER" id="PTHR33529:SF6">
    <property type="entry name" value="YJGP_YJGQ FAMILY PERMEASE"/>
    <property type="match status" value="1"/>
</dbReference>
<dbReference type="EMBL" id="LS483487">
    <property type="protein sequence ID" value="SQJ10198.1"/>
    <property type="molecule type" value="Genomic_DNA"/>
</dbReference>
<dbReference type="Pfam" id="PF03739">
    <property type="entry name" value="LptF_LptG"/>
    <property type="match status" value="1"/>
</dbReference>
<evidence type="ECO:0000256" key="3">
    <source>
        <dbReference type="ARBA" id="ARBA00022692"/>
    </source>
</evidence>
<keyword evidence="5 6" id="KW-0472">Membrane</keyword>
<accession>A0AAX1TRZ2</accession>
<sequence>MKIIEKYILEEVKMPILFGISLFTFIFLIDIIVAMMENIIVKGISIIDIMRILSFYLPPILSQTIPMGIFLGVMLTFSKFTRTSEATAMSSIGMDLRGIVKPIFILACATTLFIFFLQESIIPRSFSKLQYITTKIAYENPVFQLKEKTFIDEVEEYNLYIDRIEGKDRVAQGVLIFQKNEDVEFPTVLVGKEAYWKDSSMVITDSKFYDFDKDGKEKLRGEFDDKKVPLDAYFDGIDIKVKDIEAMSISMLLKEMKDLPQNEKIPYKVEINRKLALPLSTIMLSLLGVFISIGHHRSGKGANFALSLVVIFSYITFLNIGMVMANRGKIPPFVGVWTPNIILFLVTFYFYKKKSRGI</sequence>
<proteinExistence type="predicted"/>
<evidence type="ECO:0000256" key="1">
    <source>
        <dbReference type="ARBA" id="ARBA00004651"/>
    </source>
</evidence>
<feature type="transmembrane region" description="Helical" evidence="6">
    <location>
        <begin position="56"/>
        <end position="77"/>
    </location>
</feature>
<evidence type="ECO:0000256" key="6">
    <source>
        <dbReference type="SAM" id="Phobius"/>
    </source>
</evidence>
<dbReference type="RefSeq" id="WP_005981075.1">
    <property type="nucleotide sequence ID" value="NZ_BAABXY010000001.1"/>
</dbReference>
<name>A0AAX1TRZ2_9FUSO</name>
<feature type="transmembrane region" description="Helical" evidence="6">
    <location>
        <begin position="305"/>
        <end position="324"/>
    </location>
</feature>
<feature type="transmembrane region" description="Helical" evidence="6">
    <location>
        <begin position="330"/>
        <end position="351"/>
    </location>
</feature>
<evidence type="ECO:0000313" key="8">
    <source>
        <dbReference type="Proteomes" id="UP000249008"/>
    </source>
</evidence>
<protein>
    <submittedName>
        <fullName evidence="7">Lipopolysaccharide ABC transporter permease LptF</fullName>
    </submittedName>
</protein>
<dbReference type="KEGG" id="ful:C4N20_02830"/>
<dbReference type="InterPro" id="IPR005495">
    <property type="entry name" value="LptG/LptF_permease"/>
</dbReference>
<keyword evidence="2" id="KW-1003">Cell membrane</keyword>
<evidence type="ECO:0000256" key="4">
    <source>
        <dbReference type="ARBA" id="ARBA00022989"/>
    </source>
</evidence>
<evidence type="ECO:0000256" key="5">
    <source>
        <dbReference type="ARBA" id="ARBA00023136"/>
    </source>
</evidence>
<dbReference type="GeneID" id="78453729"/>
<dbReference type="AlphaFoldDB" id="A0AAX1TRZ2"/>
<gene>
    <name evidence="7" type="ORF">NCTC12112_02448</name>
</gene>
<organism evidence="7 8">
    <name type="scientific">Fusobacterium ulcerans</name>
    <dbReference type="NCBI Taxonomy" id="861"/>
    <lineage>
        <taxon>Bacteria</taxon>
        <taxon>Fusobacteriati</taxon>
        <taxon>Fusobacteriota</taxon>
        <taxon>Fusobacteriia</taxon>
        <taxon>Fusobacteriales</taxon>
        <taxon>Fusobacteriaceae</taxon>
        <taxon>Fusobacterium</taxon>
    </lineage>
</organism>
<dbReference type="GO" id="GO:0043190">
    <property type="term" value="C:ATP-binding cassette (ABC) transporter complex"/>
    <property type="evidence" value="ECO:0007669"/>
    <property type="project" value="TreeGrafter"/>
</dbReference>
<dbReference type="GO" id="GO:0015920">
    <property type="term" value="P:lipopolysaccharide transport"/>
    <property type="evidence" value="ECO:0007669"/>
    <property type="project" value="TreeGrafter"/>
</dbReference>
<feature type="transmembrane region" description="Helical" evidence="6">
    <location>
        <begin position="12"/>
        <end position="36"/>
    </location>
</feature>